<dbReference type="Proteomes" id="UP000290204">
    <property type="component" value="Unassembled WGS sequence"/>
</dbReference>
<dbReference type="InterPro" id="IPR025388">
    <property type="entry name" value="Alginate_export_dom"/>
</dbReference>
<keyword evidence="1" id="KW-0732">Signal</keyword>
<name>A0A4Q1CLU5_9BACT</name>
<comment type="caution">
    <text evidence="3">The sequence shown here is derived from an EMBL/GenBank/DDBJ whole genome shotgun (WGS) entry which is preliminary data.</text>
</comment>
<evidence type="ECO:0000313" key="4">
    <source>
        <dbReference type="Proteomes" id="UP000290204"/>
    </source>
</evidence>
<organism evidence="3 4">
    <name type="scientific">Lacibacter luteus</name>
    <dbReference type="NCBI Taxonomy" id="2508719"/>
    <lineage>
        <taxon>Bacteria</taxon>
        <taxon>Pseudomonadati</taxon>
        <taxon>Bacteroidota</taxon>
        <taxon>Chitinophagia</taxon>
        <taxon>Chitinophagales</taxon>
        <taxon>Chitinophagaceae</taxon>
        <taxon>Lacibacter</taxon>
    </lineage>
</organism>
<dbReference type="Pfam" id="PF13372">
    <property type="entry name" value="Alginate_exp"/>
    <property type="match status" value="1"/>
</dbReference>
<protein>
    <recommendedName>
        <fullName evidence="2">Alginate export domain-containing protein</fullName>
    </recommendedName>
</protein>
<evidence type="ECO:0000259" key="2">
    <source>
        <dbReference type="Pfam" id="PF13372"/>
    </source>
</evidence>
<feature type="domain" description="Alginate export" evidence="2">
    <location>
        <begin position="68"/>
        <end position="169"/>
    </location>
</feature>
<feature type="signal peptide" evidence="1">
    <location>
        <begin position="1"/>
        <end position="24"/>
    </location>
</feature>
<dbReference type="OrthoDB" id="1070463at2"/>
<feature type="chain" id="PRO_5020232985" description="Alginate export domain-containing protein" evidence="1">
    <location>
        <begin position="25"/>
        <end position="530"/>
    </location>
</feature>
<keyword evidence="4" id="KW-1185">Reference proteome</keyword>
<gene>
    <name evidence="3" type="ORF">ESA94_01590</name>
</gene>
<evidence type="ECO:0000256" key="1">
    <source>
        <dbReference type="SAM" id="SignalP"/>
    </source>
</evidence>
<dbReference type="EMBL" id="SDHW01000001">
    <property type="protein sequence ID" value="RXK61734.1"/>
    <property type="molecule type" value="Genomic_DNA"/>
</dbReference>
<sequence>MKNFKTIRIIFLSVTMFTYCSVKAQITLTGQLRTRTEVRNGLGNLVLKGAKPAAFTSQRTRLNFGYKWDRLTFGVSLQDVRVWGQDASTISNADGNRFMLHEGWADLTLFNSADTTIKAKGIDLMSLKVGRQELIYDDVRLIGNLDWLQQARRHDMALLKTVHKGWQIDIGYAFNQNTDAFGYTGTGYVPSNVPAYVKNSLGTLVPTPAGLLPMASAGSAANNSSKTGTPVWMNPPTTNGGNQDYKSFTSLYISKKIKQTKFSALFFNDNFGKYKLDSVGSDATGYVFGRRFVAASAADPFNYKGTNQRFTYGLMLNQTIGNASGFGKIAFQGAFYAQSGKNRDGVKMKNAYHYAVSATYQKGKVSVTPGYEFLSGNDATTATDEKFDPLYGTPHRHWGYMDYFYVGTGSPAGGLKNPYFKVKYTGTTLTAGVDFHLFSIDKDMKKADGSFIGKDLGNELDFQLNYNMNKFTNIELGYSIMNASKSMAIAKGQATTDAAAANYRTTGNWFYAMIRFSPDFFYTKPVAIKQ</sequence>
<accession>A0A4Q1CLU5</accession>
<proteinExistence type="predicted"/>
<dbReference type="RefSeq" id="WP_129129106.1">
    <property type="nucleotide sequence ID" value="NZ_SDHW01000001.1"/>
</dbReference>
<reference evidence="3 4" key="1">
    <citation type="submission" date="2019-01" db="EMBL/GenBank/DDBJ databases">
        <title>Lacibacter sp. strain TTM-7.</title>
        <authorList>
            <person name="Chen W.-M."/>
        </authorList>
    </citation>
    <scope>NUCLEOTIDE SEQUENCE [LARGE SCALE GENOMIC DNA]</scope>
    <source>
        <strain evidence="3 4">TTM-7</strain>
    </source>
</reference>
<dbReference type="AlphaFoldDB" id="A0A4Q1CLU5"/>
<evidence type="ECO:0000313" key="3">
    <source>
        <dbReference type="EMBL" id="RXK61734.1"/>
    </source>
</evidence>